<dbReference type="InterPro" id="IPR003360">
    <property type="entry name" value="US22-like"/>
</dbReference>
<gene>
    <name evidence="1" type="primary">ORF79</name>
</gene>
<reference evidence="1" key="1">
    <citation type="submission" date="2018-10" db="EMBL/GenBank/DDBJ databases">
        <title>Phylogenomic characterization of red seabream iridovirus from Florida pompano Trachinotus carolinus maricultured in the Caribbean Sea.</title>
        <authorList>
            <person name="Koda S.A."/>
            <person name="Subramaniam K."/>
            <person name="Pouder D.B."/>
            <person name="Yanong R.P."/>
            <person name="Frasca S.Jr."/>
            <person name="Waltzek T.B."/>
        </authorList>
    </citation>
    <scope>NUCLEOTIDE SEQUENCE [LARGE SCALE GENOMIC DNA]</scope>
    <source>
        <strain evidence="1">PIV2010</strain>
    </source>
</reference>
<dbReference type="Pfam" id="PF02393">
    <property type="entry name" value="US22"/>
    <property type="match status" value="1"/>
</dbReference>
<accession>A0A3Q9EFZ0</accession>
<proteinExistence type="predicted"/>
<dbReference type="Proteomes" id="UP000317388">
    <property type="component" value="Segment"/>
</dbReference>
<sequence>MPRVMTHGLNAHHRYLTPVPIRCHARVVPPCLCGRLYNFIYTQTIYRVCITNKMESTHGTTIALPHPPGATLTFASAADTAYDSNMIRGWSMFYLPDVVQMEVVGIVRGVPCPGQMVLMTCGDSHVYVYDGDGELHLVATGGMEQLRRRGLKYPASKSYYKGEAFKDMTAADWEEVRNGPVGRRLEEEHRMLVLKHKPAMLRALKNVKKSR</sequence>
<name>A0A3Q9EFZ0_ISKNV</name>
<protein>
    <submittedName>
        <fullName evidence="1">US22 protein</fullName>
    </submittedName>
</protein>
<organism evidence="1">
    <name type="scientific">Pompano iridovirus</name>
    <dbReference type="NCBI Taxonomy" id="2494350"/>
    <lineage>
        <taxon>Viruses</taxon>
        <taxon>Varidnaviria</taxon>
        <taxon>Bamfordvirae</taxon>
        <taxon>Nucleocytoviricota</taxon>
        <taxon>Megaviricetes</taxon>
        <taxon>Pimascovirales</taxon>
        <taxon>Pimascovirales incertae sedis</taxon>
        <taxon>Iridoviridae</taxon>
        <taxon>Alphairidovirinae</taxon>
        <taxon>Megalocytivirus</taxon>
        <taxon>Megalocytivirus pagrus1</taxon>
        <taxon>Infectious spleen and kidney necrosis virus</taxon>
    </lineage>
</organism>
<dbReference type="EMBL" id="MK098185">
    <property type="protein sequence ID" value="AZQ20827.1"/>
    <property type="molecule type" value="Genomic_DNA"/>
</dbReference>
<evidence type="ECO:0000313" key="1">
    <source>
        <dbReference type="EMBL" id="AZQ20827.1"/>
    </source>
</evidence>